<dbReference type="InterPro" id="IPR027417">
    <property type="entry name" value="P-loop_NTPase"/>
</dbReference>
<comment type="caution">
    <text evidence="9">Lacks conserved residue(s) required for the propagation of feature annotation.</text>
</comment>
<dbReference type="OrthoDB" id="9802097at2"/>
<feature type="binding site" evidence="9">
    <location>
        <position position="115"/>
    </location>
    <ligand>
        <name>Mg(2+)</name>
        <dbReference type="ChEBI" id="CHEBI:18420"/>
    </ligand>
</feature>
<dbReference type="RefSeq" id="WP_157332523.1">
    <property type="nucleotide sequence ID" value="NZ_RHLK01000001.1"/>
</dbReference>
<comment type="cofactor">
    <cofactor evidence="9">
        <name>Mg(2+)</name>
        <dbReference type="ChEBI" id="CHEBI:18420"/>
    </cofactor>
</comment>
<keyword evidence="3 9" id="KW-0479">Metal-binding</keyword>
<comment type="pathway">
    <text evidence="9">Cofactor biosynthesis; biotin biosynthesis; biotin from 7,8-diaminononanoate: step 1/2.</text>
</comment>
<feature type="binding site" evidence="9">
    <location>
        <position position="54"/>
    </location>
    <ligand>
        <name>ATP</name>
        <dbReference type="ChEBI" id="CHEBI:30616"/>
    </ligand>
</feature>
<feature type="binding site" evidence="9">
    <location>
        <position position="44"/>
    </location>
    <ligand>
        <name>substrate</name>
    </ligand>
</feature>
<dbReference type="EC" id="6.3.3.3" evidence="9"/>
<feature type="binding site" evidence="9">
    <location>
        <position position="54"/>
    </location>
    <ligand>
        <name>Mg(2+)</name>
        <dbReference type="ChEBI" id="CHEBI:18420"/>
    </ligand>
</feature>
<keyword evidence="11" id="KW-1185">Reference proteome</keyword>
<feature type="binding site" evidence="9">
    <location>
        <begin position="15"/>
        <end position="20"/>
    </location>
    <ligand>
        <name>ATP</name>
        <dbReference type="ChEBI" id="CHEBI:30616"/>
    </ligand>
</feature>
<evidence type="ECO:0000256" key="8">
    <source>
        <dbReference type="ARBA" id="ARBA00047386"/>
    </source>
</evidence>
<comment type="caution">
    <text evidence="10">The sequence shown here is derived from an EMBL/GenBank/DDBJ whole genome shotgun (WGS) entry which is preliminary data.</text>
</comment>
<dbReference type="PANTHER" id="PTHR43210">
    <property type="entry name" value="DETHIOBIOTIN SYNTHETASE"/>
    <property type="match status" value="1"/>
</dbReference>
<proteinExistence type="inferred from homology"/>
<dbReference type="PANTHER" id="PTHR43210:SF2">
    <property type="entry name" value="ATP-DEPENDENT DETHIOBIOTIN SYNTHETASE BIOD 2"/>
    <property type="match status" value="1"/>
</dbReference>
<comment type="catalytic activity">
    <reaction evidence="8">
        <text>(7R,8S)-8-amino-7-(carboxyamino)nonanoate + ATP = (4R,5S)-dethiobiotin + ADP + phosphate + H(+)</text>
        <dbReference type="Rhea" id="RHEA:63684"/>
        <dbReference type="ChEBI" id="CHEBI:15378"/>
        <dbReference type="ChEBI" id="CHEBI:30616"/>
        <dbReference type="ChEBI" id="CHEBI:43474"/>
        <dbReference type="ChEBI" id="CHEBI:149470"/>
        <dbReference type="ChEBI" id="CHEBI:149473"/>
        <dbReference type="ChEBI" id="CHEBI:456216"/>
    </reaction>
</comment>
<gene>
    <name evidence="9 10" type="primary">bioD</name>
    <name evidence="10" type="ORF">EDM21_02330</name>
</gene>
<keyword evidence="1 9" id="KW-0963">Cytoplasm</keyword>
<dbReference type="AlphaFoldDB" id="A0A7X3FF62"/>
<dbReference type="GO" id="GO:0000287">
    <property type="term" value="F:magnesium ion binding"/>
    <property type="evidence" value="ECO:0007669"/>
    <property type="project" value="UniProtKB-UniRule"/>
</dbReference>
<evidence type="ECO:0000256" key="3">
    <source>
        <dbReference type="ARBA" id="ARBA00022723"/>
    </source>
</evidence>
<evidence type="ECO:0000256" key="7">
    <source>
        <dbReference type="ARBA" id="ARBA00022842"/>
    </source>
</evidence>
<keyword evidence="7 9" id="KW-0460">Magnesium</keyword>
<organism evidence="10 11">
    <name type="scientific">Paenibacillus lutrae</name>
    <dbReference type="NCBI Taxonomy" id="2078573"/>
    <lineage>
        <taxon>Bacteria</taxon>
        <taxon>Bacillati</taxon>
        <taxon>Bacillota</taxon>
        <taxon>Bacilli</taxon>
        <taxon>Bacillales</taxon>
        <taxon>Paenibacillaceae</taxon>
        <taxon>Paenibacillus</taxon>
    </lineage>
</organism>
<dbReference type="Pfam" id="PF13500">
    <property type="entry name" value="AAA_26"/>
    <property type="match status" value="1"/>
</dbReference>
<dbReference type="GO" id="GO:0004141">
    <property type="term" value="F:dethiobiotin synthase activity"/>
    <property type="evidence" value="ECO:0007669"/>
    <property type="project" value="UniProtKB-UniRule"/>
</dbReference>
<keyword evidence="2 9" id="KW-0436">Ligase</keyword>
<evidence type="ECO:0000256" key="5">
    <source>
        <dbReference type="ARBA" id="ARBA00022756"/>
    </source>
</evidence>
<dbReference type="HAMAP" id="MF_00336">
    <property type="entry name" value="BioD"/>
    <property type="match status" value="1"/>
</dbReference>
<feature type="binding site" evidence="9">
    <location>
        <begin position="175"/>
        <end position="176"/>
    </location>
    <ligand>
        <name>ATP</name>
        <dbReference type="ChEBI" id="CHEBI:30616"/>
    </ligand>
</feature>
<name>A0A7X3FF62_9BACL</name>
<dbReference type="EMBL" id="RHLK01000001">
    <property type="protein sequence ID" value="MVO98383.1"/>
    <property type="molecule type" value="Genomic_DNA"/>
</dbReference>
<protein>
    <recommendedName>
        <fullName evidence="9">ATP-dependent dethiobiotin synthetase BioD</fullName>
        <ecNumber evidence="9">6.3.3.3</ecNumber>
    </recommendedName>
    <alternativeName>
        <fullName evidence="9">DTB synthetase</fullName>
        <shortName evidence="9">DTBS</shortName>
    </alternativeName>
    <alternativeName>
        <fullName evidence="9">Dethiobiotin synthase</fullName>
    </alternativeName>
</protein>
<keyword evidence="4 9" id="KW-0547">Nucleotide-binding</keyword>
<dbReference type="GO" id="GO:0005524">
    <property type="term" value="F:ATP binding"/>
    <property type="evidence" value="ECO:0007669"/>
    <property type="project" value="UniProtKB-UniRule"/>
</dbReference>
<dbReference type="SUPFAM" id="SSF52540">
    <property type="entry name" value="P-loop containing nucleoside triphosphate hydrolases"/>
    <property type="match status" value="1"/>
</dbReference>
<feature type="binding site" evidence="9">
    <location>
        <position position="19"/>
    </location>
    <ligand>
        <name>Mg(2+)</name>
        <dbReference type="ChEBI" id="CHEBI:18420"/>
    </ligand>
</feature>
<evidence type="ECO:0000313" key="10">
    <source>
        <dbReference type="EMBL" id="MVO98383.1"/>
    </source>
</evidence>
<dbReference type="InterPro" id="IPR004472">
    <property type="entry name" value="DTB_synth_BioD"/>
</dbReference>
<sequence>MTTFSGLFVTGTDTGVGKTIVTAALAAALRAEGRHAGIWKPVQSGAQLGSGTTDAERLLRYTGIRERPENVASFSFAAPLAPLIAAREANISVTLKDLVSAGETAARRYETLIVEGAGGAAVPLTEDSLTADLIKVLGLPALIIARSGLGTVNHTALTASYLQQREIPVIGVIMNDGAEAGWDQDPSVATNAELIERISGLRVLGRFPALTGEIHPQVLTDTVRRSIDLDPVRQALGI</sequence>
<comment type="catalytic activity">
    <reaction evidence="9">
        <text>(7R,8S)-7,8-diammoniononanoate + CO2 + ATP = (4R,5S)-dethiobiotin + ADP + phosphate + 3 H(+)</text>
        <dbReference type="Rhea" id="RHEA:15805"/>
        <dbReference type="ChEBI" id="CHEBI:15378"/>
        <dbReference type="ChEBI" id="CHEBI:16526"/>
        <dbReference type="ChEBI" id="CHEBI:30616"/>
        <dbReference type="ChEBI" id="CHEBI:43474"/>
        <dbReference type="ChEBI" id="CHEBI:149469"/>
        <dbReference type="ChEBI" id="CHEBI:149473"/>
        <dbReference type="ChEBI" id="CHEBI:456216"/>
        <dbReference type="EC" id="6.3.3.3"/>
    </reaction>
</comment>
<dbReference type="GO" id="GO:0009102">
    <property type="term" value="P:biotin biosynthetic process"/>
    <property type="evidence" value="ECO:0007669"/>
    <property type="project" value="UniProtKB-UniRule"/>
</dbReference>
<evidence type="ECO:0000256" key="1">
    <source>
        <dbReference type="ARBA" id="ARBA00022490"/>
    </source>
</evidence>
<evidence type="ECO:0000256" key="9">
    <source>
        <dbReference type="HAMAP-Rule" id="MF_00336"/>
    </source>
</evidence>
<accession>A0A7X3FF62</accession>
<dbReference type="Proteomes" id="UP000490800">
    <property type="component" value="Unassembled WGS sequence"/>
</dbReference>
<feature type="active site" evidence="9">
    <location>
        <position position="40"/>
    </location>
</feature>
<feature type="binding site" evidence="9">
    <location>
        <begin position="115"/>
        <end position="118"/>
    </location>
    <ligand>
        <name>ATP</name>
        <dbReference type="ChEBI" id="CHEBI:30616"/>
    </ligand>
</feature>
<comment type="similarity">
    <text evidence="9">Belongs to the dethiobiotin synthetase family.</text>
</comment>
<dbReference type="CDD" id="cd03109">
    <property type="entry name" value="DTBS"/>
    <property type="match status" value="1"/>
</dbReference>
<dbReference type="Gene3D" id="3.40.50.300">
    <property type="entry name" value="P-loop containing nucleotide triphosphate hydrolases"/>
    <property type="match status" value="1"/>
</dbReference>
<keyword evidence="6 9" id="KW-0067">ATP-binding</keyword>
<comment type="subunit">
    <text evidence="9">Homodimer.</text>
</comment>
<dbReference type="NCBIfam" id="TIGR00347">
    <property type="entry name" value="bioD"/>
    <property type="match status" value="1"/>
</dbReference>
<dbReference type="GO" id="GO:0005829">
    <property type="term" value="C:cytosol"/>
    <property type="evidence" value="ECO:0007669"/>
    <property type="project" value="TreeGrafter"/>
</dbReference>
<evidence type="ECO:0000256" key="2">
    <source>
        <dbReference type="ARBA" id="ARBA00022598"/>
    </source>
</evidence>
<evidence type="ECO:0000256" key="4">
    <source>
        <dbReference type="ARBA" id="ARBA00022741"/>
    </source>
</evidence>
<dbReference type="UniPathway" id="UPA00078">
    <property type="reaction ID" value="UER00161"/>
</dbReference>
<dbReference type="PIRSF" id="PIRSF006755">
    <property type="entry name" value="DTB_synth"/>
    <property type="match status" value="1"/>
</dbReference>
<evidence type="ECO:0000313" key="11">
    <source>
        <dbReference type="Proteomes" id="UP000490800"/>
    </source>
</evidence>
<comment type="subcellular location">
    <subcellularLocation>
        <location evidence="9">Cytoplasm</location>
    </subcellularLocation>
</comment>
<evidence type="ECO:0000256" key="6">
    <source>
        <dbReference type="ARBA" id="ARBA00022840"/>
    </source>
</evidence>
<keyword evidence="5 9" id="KW-0093">Biotin biosynthesis</keyword>
<comment type="function">
    <text evidence="9">Catalyzes a mechanistically unusual reaction, the ATP-dependent insertion of CO2 between the N7 and N8 nitrogen atoms of 7,8-diaminopelargonic acid (DAPA, also called 7,8-diammoniononanoate) to form a ureido ring.</text>
</comment>
<reference evidence="10 11" key="1">
    <citation type="journal article" date="2019" name="Microorganisms">
        <title>Paenibacillus lutrae sp. nov., A Chitinolytic Species Isolated from A River Otter in Castril Natural Park, Granada, Spain.</title>
        <authorList>
            <person name="Rodriguez M."/>
            <person name="Reina J.C."/>
            <person name="Bejar V."/>
            <person name="Llamas I."/>
        </authorList>
    </citation>
    <scope>NUCLEOTIDE SEQUENCE [LARGE SCALE GENOMIC DNA]</scope>
    <source>
        <strain evidence="10 11">N10</strain>
    </source>
</reference>